<dbReference type="EMBL" id="CAIJDE010000028">
    <property type="protein sequence ID" value="CAC9972864.1"/>
    <property type="molecule type" value="Genomic_DNA"/>
</dbReference>
<reference evidence="3 4" key="1">
    <citation type="submission" date="2020-06" db="EMBL/GenBank/DDBJ databases">
        <authorList>
            <person name="Criscuolo A."/>
        </authorList>
    </citation>
    <scope>NUCLEOTIDE SEQUENCE [LARGE SCALE GENOMIC DNA]</scope>
    <source>
        <strain evidence="3">PXU-55</strain>
    </source>
</reference>
<dbReference type="Gene3D" id="2.130.10.10">
    <property type="entry name" value="YVTN repeat-like/Quinoprotein amine dehydrogenase"/>
    <property type="match status" value="1"/>
</dbReference>
<dbReference type="InterPro" id="IPR026444">
    <property type="entry name" value="Secre_tail"/>
</dbReference>
<dbReference type="RefSeq" id="WP_180856465.1">
    <property type="nucleotide sequence ID" value="NZ_CAIJDE010000028.1"/>
</dbReference>
<comment type="caution">
    <text evidence="3">The sequence shown here is derived from an EMBL/GenBank/DDBJ whole genome shotgun (WGS) entry which is preliminary data.</text>
</comment>
<keyword evidence="1 2" id="KW-0732">Signal</keyword>
<evidence type="ECO:0000256" key="2">
    <source>
        <dbReference type="SAM" id="SignalP"/>
    </source>
</evidence>
<name>A0A9N8IYL0_9FLAO</name>
<dbReference type="PANTHER" id="PTHR47199:SF2">
    <property type="entry name" value="PHOTOSYSTEM II STABILITY_ASSEMBLY FACTOR HCF136, CHLOROPLASTIC"/>
    <property type="match status" value="1"/>
</dbReference>
<evidence type="ECO:0000313" key="3">
    <source>
        <dbReference type="EMBL" id="CAC9972864.1"/>
    </source>
</evidence>
<dbReference type="PANTHER" id="PTHR47199">
    <property type="entry name" value="PHOTOSYSTEM II STABILITY/ASSEMBLY FACTOR HCF136, CHLOROPLASTIC"/>
    <property type="match status" value="1"/>
</dbReference>
<gene>
    <name evidence="3" type="primary">hcf136</name>
    <name evidence="3" type="ORF">FLAPXU55_00543</name>
</gene>
<dbReference type="SUPFAM" id="SSF110296">
    <property type="entry name" value="Oligoxyloglucan reducing end-specific cellobiohydrolase"/>
    <property type="match status" value="1"/>
</dbReference>
<evidence type="ECO:0000313" key="4">
    <source>
        <dbReference type="Proteomes" id="UP000533639"/>
    </source>
</evidence>
<feature type="signal peptide" evidence="2">
    <location>
        <begin position="1"/>
        <end position="18"/>
    </location>
</feature>
<dbReference type="AlphaFoldDB" id="A0A9N8IYL0"/>
<proteinExistence type="predicted"/>
<protein>
    <submittedName>
        <fullName evidence="3">Ycf48-like protein</fullName>
    </submittedName>
</protein>
<dbReference type="Proteomes" id="UP000533639">
    <property type="component" value="Unassembled WGS sequence"/>
</dbReference>
<dbReference type="NCBIfam" id="TIGR04183">
    <property type="entry name" value="Por_Secre_tail"/>
    <property type="match status" value="1"/>
</dbReference>
<evidence type="ECO:0000256" key="1">
    <source>
        <dbReference type="ARBA" id="ARBA00022729"/>
    </source>
</evidence>
<sequence>MKQIYLFYLFLIANAVLAQNTWKPKYTFQDNFSTSEVFFVTSEKGFVGGFSNDAKASLYYTANGGTTWTEIFKKNNVKFQLTSLFFINENLGWAIQGSDLYKTVNNGGVWSKITINFTQNGSLKKLFFKDQNNGILTTSKGILVTTDGGATWSLEQFFDNSNNLLVFGNYSIDRATGKGYAIVNDKFIYETANYGINWTQVFTMPATAITPKAYKFTKIDYRGVAVGDYLYNIFGTDEYDGTTFVKTDDVWQKVPNNFLRFNPAASFSNDLFFGYTEGKIYNAVTKEVSYTLPSDFIADFSFIDNIGYAIGVQSIYKYDASVLSTEKFDYNKNLIIRNTDNKTIVFNTTISEPVSYSIYDISGKLISKENNILLDNKTVNFKNTGVYLVKITHSQNVISRKVLIN</sequence>
<dbReference type="InterPro" id="IPR015943">
    <property type="entry name" value="WD40/YVTN_repeat-like_dom_sf"/>
</dbReference>
<accession>A0A9N8IYL0</accession>
<keyword evidence="4" id="KW-1185">Reference proteome</keyword>
<organism evidence="3 4">
    <name type="scientific">Flavobacterium panici</name>
    <dbReference type="NCBI Taxonomy" id="2654843"/>
    <lineage>
        <taxon>Bacteria</taxon>
        <taxon>Pseudomonadati</taxon>
        <taxon>Bacteroidota</taxon>
        <taxon>Flavobacteriia</taxon>
        <taxon>Flavobacteriales</taxon>
        <taxon>Flavobacteriaceae</taxon>
        <taxon>Flavobacterium</taxon>
    </lineage>
</organism>
<feature type="chain" id="PRO_5040445929" evidence="2">
    <location>
        <begin position="19"/>
        <end position="405"/>
    </location>
</feature>